<comment type="caution">
    <text evidence="1">The sequence shown here is derived from an EMBL/GenBank/DDBJ whole genome shotgun (WGS) entry which is preliminary data.</text>
</comment>
<evidence type="ECO:0000313" key="1">
    <source>
        <dbReference type="EMBL" id="MXQ82510.1"/>
    </source>
</evidence>
<protein>
    <submittedName>
        <fullName evidence="1">Uncharacterized protein</fullName>
    </submittedName>
</protein>
<keyword evidence="2" id="KW-1185">Reference proteome</keyword>
<gene>
    <name evidence="1" type="ORF">E5288_WYG009738</name>
</gene>
<organism evidence="1 2">
    <name type="scientific">Bos mutus</name>
    <name type="common">wild yak</name>
    <dbReference type="NCBI Taxonomy" id="72004"/>
    <lineage>
        <taxon>Eukaryota</taxon>
        <taxon>Metazoa</taxon>
        <taxon>Chordata</taxon>
        <taxon>Craniata</taxon>
        <taxon>Vertebrata</taxon>
        <taxon>Euteleostomi</taxon>
        <taxon>Mammalia</taxon>
        <taxon>Eutheria</taxon>
        <taxon>Laurasiatheria</taxon>
        <taxon>Artiodactyla</taxon>
        <taxon>Ruminantia</taxon>
        <taxon>Pecora</taxon>
        <taxon>Bovidae</taxon>
        <taxon>Bovinae</taxon>
        <taxon>Bos</taxon>
    </lineage>
</organism>
<proteinExistence type="predicted"/>
<dbReference type="EMBL" id="VBQZ03000013">
    <property type="protein sequence ID" value="MXQ82510.1"/>
    <property type="molecule type" value="Genomic_DNA"/>
</dbReference>
<accession>A0A6B0QZ33</accession>
<evidence type="ECO:0000313" key="2">
    <source>
        <dbReference type="Proteomes" id="UP000322234"/>
    </source>
</evidence>
<name>A0A6B0QZ33_9CETA</name>
<dbReference type="AlphaFoldDB" id="A0A6B0QZ33"/>
<sequence length="263" mass="29524">MEEVILKIISSNIYEGLKDKPDIGIYIKHLALLPRCTVAPSNCLESITVTESFQCAKEIRIQLSRIPQNQGKKAKEEEIEKSYRNNLKTTKGQNYAARGFFEDLIIVNYQKSELLGDEAHIFCKECTLEYCSCSEDLKRLLIYLPSTSVKSLIPSRKDPKKLSSVARFKYYGDSSKAVQGWGYPVCFPMEECLVAAEGCMQDVVGNILQAPPVKEEHSKVQPNAHPCVSCESWVCQVLGLMPPSPQLLQSTGLQDQLCVIWPD</sequence>
<dbReference type="Proteomes" id="UP000322234">
    <property type="component" value="Unassembled WGS sequence"/>
</dbReference>
<reference evidence="1" key="1">
    <citation type="submission" date="2019-10" db="EMBL/GenBank/DDBJ databases">
        <title>The sequence and de novo assembly of the wild yak genome.</title>
        <authorList>
            <person name="Liu Y."/>
        </authorList>
    </citation>
    <scope>NUCLEOTIDE SEQUENCE [LARGE SCALE GENOMIC DNA]</scope>
    <source>
        <strain evidence="1">WY2019</strain>
    </source>
</reference>